<keyword evidence="3" id="KW-1185">Reference proteome</keyword>
<dbReference type="KEGG" id="ncb:C0V82_03515"/>
<dbReference type="EMBL" id="CP025611">
    <property type="protein sequence ID" value="AUN31641.1"/>
    <property type="molecule type" value="Genomic_DNA"/>
</dbReference>
<accession>A0A2K9NES1</accession>
<dbReference type="AlphaFoldDB" id="A0A2K9NES1"/>
<evidence type="ECO:0000313" key="3">
    <source>
        <dbReference type="Proteomes" id="UP000234752"/>
    </source>
</evidence>
<keyword evidence="1" id="KW-0472">Membrane</keyword>
<dbReference type="Proteomes" id="UP000234752">
    <property type="component" value="Chromosome eg_1"/>
</dbReference>
<keyword evidence="1" id="KW-0812">Transmembrane</keyword>
<protein>
    <submittedName>
        <fullName evidence="2">Uncharacterized protein</fullName>
    </submittedName>
</protein>
<feature type="transmembrane region" description="Helical" evidence="1">
    <location>
        <begin position="59"/>
        <end position="77"/>
    </location>
</feature>
<proteinExistence type="predicted"/>
<gene>
    <name evidence="2" type="ORF">C0V82_03515</name>
</gene>
<sequence>MLLLLALSVAACANQPTPEVTHPLPGLLWGLVHGFLAPISFIGSLFLDMRMYAFPNDGLWYDFGFVVGSGILFGGGSRAV</sequence>
<organism evidence="2 3">
    <name type="scientific">Niveispirillum cyanobacteriorum</name>
    <dbReference type="NCBI Taxonomy" id="1612173"/>
    <lineage>
        <taxon>Bacteria</taxon>
        <taxon>Pseudomonadati</taxon>
        <taxon>Pseudomonadota</taxon>
        <taxon>Alphaproteobacteria</taxon>
        <taxon>Rhodospirillales</taxon>
        <taxon>Azospirillaceae</taxon>
        <taxon>Niveispirillum</taxon>
    </lineage>
</organism>
<evidence type="ECO:0000313" key="2">
    <source>
        <dbReference type="EMBL" id="AUN31641.1"/>
    </source>
</evidence>
<dbReference type="OrthoDB" id="165386at2"/>
<keyword evidence="1" id="KW-1133">Transmembrane helix</keyword>
<reference evidence="2 3" key="1">
    <citation type="submission" date="2017-12" db="EMBL/GenBank/DDBJ databases">
        <title>Genomes of bacteria within cyanobacterial aggregates.</title>
        <authorList>
            <person name="Cai H."/>
        </authorList>
    </citation>
    <scope>NUCLEOTIDE SEQUENCE [LARGE SCALE GENOMIC DNA]</scope>
    <source>
        <strain evidence="2 3">TH16</strain>
    </source>
</reference>
<name>A0A2K9NES1_9PROT</name>
<evidence type="ECO:0000256" key="1">
    <source>
        <dbReference type="SAM" id="Phobius"/>
    </source>
</evidence>
<feature type="transmembrane region" description="Helical" evidence="1">
    <location>
        <begin position="28"/>
        <end position="47"/>
    </location>
</feature>